<gene>
    <name evidence="2" type="ORF">SLS62_010926</name>
</gene>
<protein>
    <recommendedName>
        <fullName evidence="1">Methyltransferase type 11 domain-containing protein</fullName>
    </recommendedName>
</protein>
<feature type="non-terminal residue" evidence="2">
    <location>
        <position position="1"/>
    </location>
</feature>
<proteinExistence type="predicted"/>
<evidence type="ECO:0000313" key="2">
    <source>
        <dbReference type="EMBL" id="KAK7741068.1"/>
    </source>
</evidence>
<dbReference type="Pfam" id="PF08241">
    <property type="entry name" value="Methyltransf_11"/>
    <property type="match status" value="1"/>
</dbReference>
<evidence type="ECO:0000313" key="3">
    <source>
        <dbReference type="Proteomes" id="UP001320420"/>
    </source>
</evidence>
<dbReference type="EMBL" id="JAKJXP020000156">
    <property type="protein sequence ID" value="KAK7741068.1"/>
    <property type="molecule type" value="Genomic_DNA"/>
</dbReference>
<keyword evidence="3" id="KW-1185">Reference proteome</keyword>
<comment type="caution">
    <text evidence="2">The sequence shown here is derived from an EMBL/GenBank/DDBJ whole genome shotgun (WGS) entry which is preliminary data.</text>
</comment>
<dbReference type="AlphaFoldDB" id="A0AAN9YF19"/>
<organism evidence="2 3">
    <name type="scientific">Diatrype stigma</name>
    <dbReference type="NCBI Taxonomy" id="117547"/>
    <lineage>
        <taxon>Eukaryota</taxon>
        <taxon>Fungi</taxon>
        <taxon>Dikarya</taxon>
        <taxon>Ascomycota</taxon>
        <taxon>Pezizomycotina</taxon>
        <taxon>Sordariomycetes</taxon>
        <taxon>Xylariomycetidae</taxon>
        <taxon>Xylariales</taxon>
        <taxon>Diatrypaceae</taxon>
        <taxon>Diatrype</taxon>
    </lineage>
</organism>
<dbReference type="Proteomes" id="UP001320420">
    <property type="component" value="Unassembled WGS sequence"/>
</dbReference>
<dbReference type="GO" id="GO:0008757">
    <property type="term" value="F:S-adenosylmethionine-dependent methyltransferase activity"/>
    <property type="evidence" value="ECO:0007669"/>
    <property type="project" value="InterPro"/>
</dbReference>
<sequence length="274" mass="30320">LCAQTGYVDDKLFDIIGADETKAIAQYEMALIPPIPSDAVVHDIACGLGPVTESILATGARPREIIATDLAPPMTSLYNNVAEAHSWPSRATVMDCQKLHFPDGHFTHNFLSFGLPIIADPTKAASELYRTLQPGGTCVTAFWLQIPQGENAQETRAAIWGPDAHLAMEPRPRHKDRDYLRELLVGAGFKFEDVELHEKSAFLPVKDLHEFARAIWSAIGQPRGGWTQEDEERWDEAVDKYKELLQQKRGFHVGTGGKVTLEAIAQVAIVKKRA</sequence>
<feature type="domain" description="Methyltransferase type 11" evidence="1">
    <location>
        <begin position="43"/>
        <end position="139"/>
    </location>
</feature>
<dbReference type="InterPro" id="IPR029063">
    <property type="entry name" value="SAM-dependent_MTases_sf"/>
</dbReference>
<name>A0AAN9YF19_9PEZI</name>
<reference evidence="2 3" key="1">
    <citation type="submission" date="2024-02" db="EMBL/GenBank/DDBJ databases">
        <title>De novo assembly and annotation of 12 fungi associated with fruit tree decline syndrome in Ontario, Canada.</title>
        <authorList>
            <person name="Sulman M."/>
            <person name="Ellouze W."/>
            <person name="Ilyukhin E."/>
        </authorList>
    </citation>
    <scope>NUCLEOTIDE SEQUENCE [LARGE SCALE GENOMIC DNA]</scope>
    <source>
        <strain evidence="2 3">M11/M66-122</strain>
    </source>
</reference>
<accession>A0AAN9YF19</accession>
<dbReference type="SUPFAM" id="SSF53335">
    <property type="entry name" value="S-adenosyl-L-methionine-dependent methyltransferases"/>
    <property type="match status" value="1"/>
</dbReference>
<dbReference type="InterPro" id="IPR013216">
    <property type="entry name" value="Methyltransf_11"/>
</dbReference>
<evidence type="ECO:0000259" key="1">
    <source>
        <dbReference type="Pfam" id="PF08241"/>
    </source>
</evidence>
<dbReference type="Gene3D" id="3.40.50.150">
    <property type="entry name" value="Vaccinia Virus protein VP39"/>
    <property type="match status" value="1"/>
</dbReference>